<accession>A0A7G9Y798</accession>
<gene>
    <name evidence="2" type="ORF">EHBNLLAN_00003</name>
    <name evidence="3" type="ORF">HNHCPBFK_00012</name>
</gene>
<name>A0A7G9Y798_9EURY</name>
<organism evidence="3">
    <name type="scientific">Candidatus Methanogaster sp. ANME-2c ERB4</name>
    <dbReference type="NCBI Taxonomy" id="2759911"/>
    <lineage>
        <taxon>Archaea</taxon>
        <taxon>Methanobacteriati</taxon>
        <taxon>Methanobacteriota</taxon>
        <taxon>Stenosarchaea group</taxon>
        <taxon>Methanomicrobia</taxon>
        <taxon>Methanosarcinales</taxon>
        <taxon>ANME-2 cluster</taxon>
        <taxon>Candidatus Methanogasteraceae</taxon>
        <taxon>Candidatus Methanogaster</taxon>
    </lineage>
</organism>
<sequence length="148" mass="17226">MHTQVLMKEFESDSTNVRIPDGYSMVVIKLYFWVGLISATLLRAILIADHYSDFIARALWYLGVIGYIWFFAHRYHIAKRRFGVIKDLNLLGKIQTQEPLTEKDFEGLNYIMWSLSVSKERLNYLVILTFSVIAIILSLVLDLGFVKF</sequence>
<dbReference type="EMBL" id="MT630865">
    <property type="protein sequence ID" value="QNO43814.1"/>
    <property type="molecule type" value="Genomic_DNA"/>
</dbReference>
<keyword evidence="1" id="KW-0812">Transmembrane</keyword>
<feature type="transmembrane region" description="Helical" evidence="1">
    <location>
        <begin position="54"/>
        <end position="72"/>
    </location>
</feature>
<evidence type="ECO:0000313" key="2">
    <source>
        <dbReference type="EMBL" id="QNO43814.1"/>
    </source>
</evidence>
<evidence type="ECO:0000313" key="3">
    <source>
        <dbReference type="EMBL" id="QNO43882.1"/>
    </source>
</evidence>
<dbReference type="AlphaFoldDB" id="A0A7G9Y798"/>
<protein>
    <submittedName>
        <fullName evidence="3">Uncharacterized protein</fullName>
    </submittedName>
</protein>
<evidence type="ECO:0000256" key="1">
    <source>
        <dbReference type="SAM" id="Phobius"/>
    </source>
</evidence>
<proteinExistence type="predicted"/>
<feature type="transmembrane region" description="Helical" evidence="1">
    <location>
        <begin position="30"/>
        <end position="48"/>
    </location>
</feature>
<dbReference type="EMBL" id="MT630874">
    <property type="protein sequence ID" value="QNO43882.1"/>
    <property type="molecule type" value="Genomic_DNA"/>
</dbReference>
<feature type="transmembrane region" description="Helical" evidence="1">
    <location>
        <begin position="122"/>
        <end position="141"/>
    </location>
</feature>
<keyword evidence="1" id="KW-0472">Membrane</keyword>
<keyword evidence="1" id="KW-1133">Transmembrane helix</keyword>
<reference evidence="3" key="1">
    <citation type="submission" date="2020-06" db="EMBL/GenBank/DDBJ databases">
        <title>Unique genomic features of the anaerobic methanotrophic archaea.</title>
        <authorList>
            <person name="Chadwick G.L."/>
            <person name="Skennerton C.T."/>
            <person name="Laso-Perez R."/>
            <person name="Leu A.O."/>
            <person name="Speth D.R."/>
            <person name="Yu H."/>
            <person name="Morgan-Lang C."/>
            <person name="Hatzenpichler R."/>
            <person name="Goudeau D."/>
            <person name="Malmstrom R."/>
            <person name="Brazelton W.J."/>
            <person name="Woyke T."/>
            <person name="Hallam S.J."/>
            <person name="Tyson G.W."/>
            <person name="Wegener G."/>
            <person name="Boetius A."/>
            <person name="Orphan V."/>
        </authorList>
    </citation>
    <scope>NUCLEOTIDE SEQUENCE</scope>
</reference>